<dbReference type="Proteomes" id="UP000326202">
    <property type="component" value="Chromosome"/>
</dbReference>
<dbReference type="GO" id="GO:0016773">
    <property type="term" value="F:phosphotransferase activity, alcohol group as acceptor"/>
    <property type="evidence" value="ECO:0007669"/>
    <property type="project" value="InterPro"/>
</dbReference>
<organism evidence="1 2">
    <name type="scientific">Hypericibacter terrae</name>
    <dbReference type="NCBI Taxonomy" id="2602015"/>
    <lineage>
        <taxon>Bacteria</taxon>
        <taxon>Pseudomonadati</taxon>
        <taxon>Pseudomonadota</taxon>
        <taxon>Alphaproteobacteria</taxon>
        <taxon>Rhodospirillales</taxon>
        <taxon>Dongiaceae</taxon>
        <taxon>Hypericibacter</taxon>
    </lineage>
</organism>
<reference evidence="1 2" key="1">
    <citation type="submission" date="2019-08" db="EMBL/GenBank/DDBJ databases">
        <title>Hyperibacter terrae gen. nov., sp. nov. and Hyperibacter viscosus sp. nov., two new members in the family Rhodospirillaceae isolated from the rhizosphere of Hypericum perforatum.</title>
        <authorList>
            <person name="Noviana Z."/>
        </authorList>
    </citation>
    <scope>NUCLEOTIDE SEQUENCE [LARGE SCALE GENOMIC DNA]</scope>
    <source>
        <strain evidence="1 2">R5913</strain>
    </source>
</reference>
<dbReference type="GO" id="GO:0019748">
    <property type="term" value="P:secondary metabolic process"/>
    <property type="evidence" value="ECO:0007669"/>
    <property type="project" value="InterPro"/>
</dbReference>
<sequence>MTRRTHKPRPRASAGRQASTLPDYDALFAPWLERWNLIPDGEVLVTPGSRLLPVRRNGAPGMLKIALEAEERRGPLLMVWWAGQGAAPVWAHEGDALLMERATGPGSLAAMAHEGRDDEATRIICAVAGQLHAPRRSPPPPLLPLAQWFAALAPVAAREGGLIARAASVARELLQAPREVGVLHGDLHHANVLDFGPRGWLAIDPKRLQGERAFDFANILFNPDLETATAPGRLARQVSVAAEAAGLDRRRLLQWVLAFAGLSAAWFVEDGVTPTFDLAIAEIAAAELAKA</sequence>
<dbReference type="OrthoDB" id="3638028at2"/>
<dbReference type="InterPro" id="IPR006748">
    <property type="entry name" value="NH2Glyco/OHUrea_AB-resist_kin"/>
</dbReference>
<keyword evidence="1" id="KW-0808">Transferase</keyword>
<dbReference type="RefSeq" id="WP_151175990.1">
    <property type="nucleotide sequence ID" value="NZ_CP042906.1"/>
</dbReference>
<dbReference type="KEGG" id="htq:FRZ44_08340"/>
<dbReference type="Pfam" id="PF04655">
    <property type="entry name" value="APH_6_hur"/>
    <property type="match status" value="1"/>
</dbReference>
<protein>
    <submittedName>
        <fullName evidence="1">Streptomycin 3''-phosphotransferase</fullName>
    </submittedName>
</protein>
<name>A0A5J6MDP8_9PROT</name>
<dbReference type="EMBL" id="CP042906">
    <property type="protein sequence ID" value="QEX15549.1"/>
    <property type="molecule type" value="Genomic_DNA"/>
</dbReference>
<dbReference type="AlphaFoldDB" id="A0A5J6MDP8"/>
<evidence type="ECO:0000313" key="2">
    <source>
        <dbReference type="Proteomes" id="UP000326202"/>
    </source>
</evidence>
<dbReference type="SUPFAM" id="SSF56112">
    <property type="entry name" value="Protein kinase-like (PK-like)"/>
    <property type="match status" value="1"/>
</dbReference>
<keyword evidence="2" id="KW-1185">Reference proteome</keyword>
<evidence type="ECO:0000313" key="1">
    <source>
        <dbReference type="EMBL" id="QEX15549.1"/>
    </source>
</evidence>
<accession>A0A5J6MDP8</accession>
<dbReference type="InterPro" id="IPR011009">
    <property type="entry name" value="Kinase-like_dom_sf"/>
</dbReference>
<proteinExistence type="predicted"/>
<gene>
    <name evidence="1" type="primary">str</name>
    <name evidence="1" type="ORF">FRZ44_08340</name>
</gene>